<keyword evidence="3" id="KW-1185">Reference proteome</keyword>
<evidence type="ECO:0000256" key="1">
    <source>
        <dbReference type="SAM" id="MobiDB-lite"/>
    </source>
</evidence>
<gene>
    <name evidence="2" type="ORF">FF38_01845</name>
</gene>
<evidence type="ECO:0000313" key="2">
    <source>
        <dbReference type="EMBL" id="KNC22173.1"/>
    </source>
</evidence>
<dbReference type="AlphaFoldDB" id="A0A0L0BQB1"/>
<proteinExistence type="predicted"/>
<accession>A0A0L0BQB1</accession>
<comment type="caution">
    <text evidence="2">The sequence shown here is derived from an EMBL/GenBank/DDBJ whole genome shotgun (WGS) entry which is preliminary data.</text>
</comment>
<protein>
    <submittedName>
        <fullName evidence="2">Uncharacterized protein</fullName>
    </submittedName>
</protein>
<dbReference type="OrthoDB" id="166212at2759"/>
<name>A0A0L0BQB1_LUCCU</name>
<evidence type="ECO:0000313" key="3">
    <source>
        <dbReference type="Proteomes" id="UP000037069"/>
    </source>
</evidence>
<dbReference type="EMBL" id="JRES01001539">
    <property type="protein sequence ID" value="KNC22173.1"/>
    <property type="molecule type" value="Genomic_DNA"/>
</dbReference>
<reference evidence="2 3" key="1">
    <citation type="journal article" date="2015" name="Nat. Commun.">
        <title>Lucilia cuprina genome unlocks parasitic fly biology to underpin future interventions.</title>
        <authorList>
            <person name="Anstead C.A."/>
            <person name="Korhonen P.K."/>
            <person name="Young N.D."/>
            <person name="Hall R.S."/>
            <person name="Jex A.R."/>
            <person name="Murali S.C."/>
            <person name="Hughes D.S."/>
            <person name="Lee S.F."/>
            <person name="Perry T."/>
            <person name="Stroehlein A.J."/>
            <person name="Ansell B.R."/>
            <person name="Breugelmans B."/>
            <person name="Hofmann A."/>
            <person name="Qu J."/>
            <person name="Dugan S."/>
            <person name="Lee S.L."/>
            <person name="Chao H."/>
            <person name="Dinh H."/>
            <person name="Han Y."/>
            <person name="Doddapaneni H.V."/>
            <person name="Worley K.C."/>
            <person name="Muzny D.M."/>
            <person name="Ioannidis P."/>
            <person name="Waterhouse R.M."/>
            <person name="Zdobnov E.M."/>
            <person name="James P.J."/>
            <person name="Bagnall N.H."/>
            <person name="Kotze A.C."/>
            <person name="Gibbs R.A."/>
            <person name="Richards S."/>
            <person name="Batterham P."/>
            <person name="Gasser R.B."/>
        </authorList>
    </citation>
    <scope>NUCLEOTIDE SEQUENCE [LARGE SCALE GENOMIC DNA]</scope>
    <source>
        <strain evidence="2 3">LS</strain>
        <tissue evidence="2">Full body</tissue>
    </source>
</reference>
<sequence>MSYVHFVISGECMILQCLKIMVSQKNGVKTFELTDIAKEGSKSIFQDLSNTQLLQILNEENGSANKTAYDINEIIASDDNETNKQSAKSRDFKQIDIRSMEIRCGLAEPSDRGSAGSHTQISEINSKKTADYQNEQIVDTEGCENIIDIAATRSNISEQEDIAIKDDVAEMRSSKTEYLNTISNQKSFDNQSQRDIIERSNIISIKRFTLQSLRDSLYGSSRSAEIPPYQRPTGKIENHFIDVGSLTFGSIFGLGEKLEHRVIMARTTVQCLMIPRFWLLEKDQNPGNIWQRRRFYLDTTIPSRQTLFKDFLYTRQWQKFKTKLIQSHLNPNSIANPTRVQDIPIICRIVEARDD</sequence>
<dbReference type="OMA" id="IDIRSME"/>
<organism evidence="2 3">
    <name type="scientific">Lucilia cuprina</name>
    <name type="common">Green bottle fly</name>
    <name type="synonym">Australian sheep blowfly</name>
    <dbReference type="NCBI Taxonomy" id="7375"/>
    <lineage>
        <taxon>Eukaryota</taxon>
        <taxon>Metazoa</taxon>
        <taxon>Ecdysozoa</taxon>
        <taxon>Arthropoda</taxon>
        <taxon>Hexapoda</taxon>
        <taxon>Insecta</taxon>
        <taxon>Pterygota</taxon>
        <taxon>Neoptera</taxon>
        <taxon>Endopterygota</taxon>
        <taxon>Diptera</taxon>
        <taxon>Brachycera</taxon>
        <taxon>Muscomorpha</taxon>
        <taxon>Oestroidea</taxon>
        <taxon>Calliphoridae</taxon>
        <taxon>Luciliinae</taxon>
        <taxon>Lucilia</taxon>
    </lineage>
</organism>
<dbReference type="Proteomes" id="UP000037069">
    <property type="component" value="Unassembled WGS sequence"/>
</dbReference>
<feature type="region of interest" description="Disordered" evidence="1">
    <location>
        <begin position="107"/>
        <end position="128"/>
    </location>
</feature>